<feature type="compositionally biased region" description="Polar residues" evidence="1">
    <location>
        <begin position="51"/>
        <end position="60"/>
    </location>
</feature>
<proteinExistence type="predicted"/>
<feature type="compositionally biased region" description="Acidic residues" evidence="1">
    <location>
        <begin position="61"/>
        <end position="89"/>
    </location>
</feature>
<protein>
    <submittedName>
        <fullName evidence="2">Uncharacterized protein</fullName>
    </submittedName>
</protein>
<sequence length="114" mass="12980">MEVVRFSQTLLTEKAYEIELHAHRQGLINAQSQPQQQQAQPQEYGEANAEGNEQPSQYENASEDLFGDLESIQEDQEMCEENAPMEDSEGAQMWKMKEEEDSDDESSAESFTSI</sequence>
<evidence type="ECO:0000256" key="1">
    <source>
        <dbReference type="SAM" id="MobiDB-lite"/>
    </source>
</evidence>
<name>A0A0G4FCZ3_9ALVE</name>
<reference evidence="2" key="1">
    <citation type="submission" date="2014-11" db="EMBL/GenBank/DDBJ databases">
        <authorList>
            <person name="Otto D Thomas"/>
            <person name="Naeem Raeece"/>
        </authorList>
    </citation>
    <scope>NUCLEOTIDE SEQUENCE</scope>
</reference>
<feature type="compositionally biased region" description="Low complexity" evidence="1">
    <location>
        <begin position="30"/>
        <end position="42"/>
    </location>
</feature>
<organism evidence="2">
    <name type="scientific">Chromera velia CCMP2878</name>
    <dbReference type="NCBI Taxonomy" id="1169474"/>
    <lineage>
        <taxon>Eukaryota</taxon>
        <taxon>Sar</taxon>
        <taxon>Alveolata</taxon>
        <taxon>Colpodellida</taxon>
        <taxon>Chromeraceae</taxon>
        <taxon>Chromera</taxon>
    </lineage>
</organism>
<dbReference type="AlphaFoldDB" id="A0A0G4FCZ3"/>
<feature type="region of interest" description="Disordered" evidence="1">
    <location>
        <begin position="27"/>
        <end position="114"/>
    </location>
</feature>
<dbReference type="VEuPathDB" id="CryptoDB:Cvel_3190"/>
<gene>
    <name evidence="2" type="ORF">Cvel_3190</name>
</gene>
<accession>A0A0G4FCZ3</accession>
<evidence type="ECO:0000313" key="2">
    <source>
        <dbReference type="EMBL" id="CEM10788.1"/>
    </source>
</evidence>
<dbReference type="EMBL" id="CDMZ01000275">
    <property type="protein sequence ID" value="CEM10788.1"/>
    <property type="molecule type" value="Genomic_DNA"/>
</dbReference>